<evidence type="ECO:0000313" key="2">
    <source>
        <dbReference type="Proteomes" id="UP000223060"/>
    </source>
</evidence>
<protein>
    <submittedName>
        <fullName evidence="1">Uncharacterized protein</fullName>
    </submittedName>
</protein>
<organism evidence="1 2">
    <name type="scientific">Listeria weihenstephanensis</name>
    <dbReference type="NCBI Taxonomy" id="1006155"/>
    <lineage>
        <taxon>Bacteria</taxon>
        <taxon>Bacillati</taxon>
        <taxon>Bacillota</taxon>
        <taxon>Bacilli</taxon>
        <taxon>Bacillales</taxon>
        <taxon>Listeriaceae</taxon>
        <taxon>Listeria</taxon>
    </lineage>
</organism>
<dbReference type="Proteomes" id="UP000223060">
    <property type="component" value="Chromosome"/>
</dbReference>
<evidence type="ECO:0000313" key="1">
    <source>
        <dbReference type="EMBL" id="AQY52468.1"/>
    </source>
</evidence>
<accession>A0A3B6XH27</accession>
<proteinExistence type="predicted"/>
<keyword evidence="2" id="KW-1185">Reference proteome</keyword>
<dbReference type="EMBL" id="CP011102">
    <property type="protein sequence ID" value="AQY52468.1"/>
    <property type="molecule type" value="Genomic_DNA"/>
</dbReference>
<dbReference type="AlphaFoldDB" id="A0A3B6XH27"/>
<name>A0A3B6XH27_9LIST</name>
<sequence>MATKTAAEEYNKMQQGQKKKDHNWRLRNIKLLLKNYRNLKLYCDEIEKDLHILEPFLELIGGRALDIKGLTETEVKTEAMMKFVDAVLYTYEKSCNEGTEEDMRRIRIVKDMYLNPQKITVELISEKYNIDRSYVYKEVNKACETLGVLMFGMDGIEDIFQRK</sequence>
<dbReference type="KEGG" id="lwi:UE46_05295"/>
<reference evidence="2" key="1">
    <citation type="submission" date="2015-03" db="EMBL/GenBank/DDBJ databases">
        <authorList>
            <person name="Ferrari E."/>
            <person name="Walter M.C."/>
            <person name="Huptas C."/>
            <person name="Scherer S."/>
            <person name="Mueller-Herbst S."/>
        </authorList>
    </citation>
    <scope>NUCLEOTIDE SEQUENCE [LARGE SCALE GENOMIC DNA]</scope>
    <source>
        <strain evidence="2">LWP01</strain>
    </source>
</reference>
<gene>
    <name evidence="1" type="ORF">UE46_05295</name>
</gene>